<dbReference type="InParanoid" id="B7Q7N4"/>
<reference evidence="1 3" key="1">
    <citation type="submission" date="2008-03" db="EMBL/GenBank/DDBJ databases">
        <title>Annotation of Ixodes scapularis.</title>
        <authorList>
            <consortium name="Ixodes scapularis Genome Project Consortium"/>
            <person name="Caler E."/>
            <person name="Hannick L.I."/>
            <person name="Bidwell S."/>
            <person name="Joardar V."/>
            <person name="Thiagarajan M."/>
            <person name="Amedeo P."/>
            <person name="Galinsky K.J."/>
            <person name="Schobel S."/>
            <person name="Inman J."/>
            <person name="Hostetler J."/>
            <person name="Miller J."/>
            <person name="Hammond M."/>
            <person name="Megy K."/>
            <person name="Lawson D."/>
            <person name="Kodira C."/>
            <person name="Sutton G."/>
            <person name="Meyer J."/>
            <person name="Hill C.A."/>
            <person name="Birren B."/>
            <person name="Nene V."/>
            <person name="Collins F."/>
            <person name="Alarcon-Chaidez F."/>
            <person name="Wikel S."/>
            <person name="Strausberg R."/>
        </authorList>
    </citation>
    <scope>NUCLEOTIDE SEQUENCE [LARGE SCALE GENOMIC DNA]</scope>
    <source>
        <strain evidence="3">Wikel</strain>
        <strain evidence="1">Wikel colony</strain>
    </source>
</reference>
<proteinExistence type="predicted"/>
<dbReference type="PaxDb" id="6945-B7Q7N4"/>
<evidence type="ECO:0000313" key="1">
    <source>
        <dbReference type="EMBL" id="EEC14856.1"/>
    </source>
</evidence>
<evidence type="ECO:0000313" key="3">
    <source>
        <dbReference type="Proteomes" id="UP000001555"/>
    </source>
</evidence>
<keyword evidence="3" id="KW-1185">Reference proteome</keyword>
<name>B7Q7N4_IXOSC</name>
<dbReference type="VEuPathDB" id="VectorBase:ISCW011574"/>
<evidence type="ECO:0000313" key="2">
    <source>
        <dbReference type="EnsemblMetazoa" id="ISCW011574-PA"/>
    </source>
</evidence>
<sequence>MIMEDFVGDNDFTGTTAELTNVEITAEVLREQLVASNEPSAADAEGPVPVPSSSEAVTVVAPLSRHCSATEGSGLCAHRLF</sequence>
<organism>
    <name type="scientific">Ixodes scapularis</name>
    <name type="common">Black-legged tick</name>
    <name type="synonym">Deer tick</name>
    <dbReference type="NCBI Taxonomy" id="6945"/>
    <lineage>
        <taxon>Eukaryota</taxon>
        <taxon>Metazoa</taxon>
        <taxon>Ecdysozoa</taxon>
        <taxon>Arthropoda</taxon>
        <taxon>Chelicerata</taxon>
        <taxon>Arachnida</taxon>
        <taxon>Acari</taxon>
        <taxon>Parasitiformes</taxon>
        <taxon>Ixodida</taxon>
        <taxon>Ixodoidea</taxon>
        <taxon>Ixodidae</taxon>
        <taxon>Ixodinae</taxon>
        <taxon>Ixodes</taxon>
    </lineage>
</organism>
<dbReference type="EMBL" id="DS876714">
    <property type="protein sequence ID" value="EEC14856.1"/>
    <property type="molecule type" value="Genomic_DNA"/>
</dbReference>
<gene>
    <name evidence="1" type="ORF">IscW_ISCW011574</name>
</gene>
<dbReference type="AlphaFoldDB" id="B7Q7N4"/>
<protein>
    <submittedName>
        <fullName evidence="1 2">Uncharacterized protein</fullName>
    </submittedName>
</protein>
<reference evidence="2" key="2">
    <citation type="submission" date="2020-05" db="UniProtKB">
        <authorList>
            <consortium name="EnsemblMetazoa"/>
        </authorList>
    </citation>
    <scope>IDENTIFICATION</scope>
    <source>
        <strain evidence="2">wikel</strain>
    </source>
</reference>
<dbReference type="EnsemblMetazoa" id="ISCW011574-RA">
    <property type="protein sequence ID" value="ISCW011574-PA"/>
    <property type="gene ID" value="ISCW011574"/>
</dbReference>
<dbReference type="VEuPathDB" id="VectorBase:ISCI011574"/>
<accession>B7Q7N4</accession>
<dbReference type="Proteomes" id="UP000001555">
    <property type="component" value="Unassembled WGS sequence"/>
</dbReference>
<dbReference type="HOGENOM" id="CLU_2576523_0_0_1"/>
<dbReference type="EMBL" id="ABJB010631743">
    <property type="status" value="NOT_ANNOTATED_CDS"/>
    <property type="molecule type" value="Genomic_DNA"/>
</dbReference>